<dbReference type="AlphaFoldDB" id="A0A9X8DNS8"/>
<evidence type="ECO:0000313" key="2">
    <source>
        <dbReference type="EMBL" id="RLO00755.1"/>
    </source>
</evidence>
<protein>
    <submittedName>
        <fullName evidence="2">Uncharacterized protein</fullName>
    </submittedName>
</protein>
<comment type="caution">
    <text evidence="2">The sequence shown here is derived from an EMBL/GenBank/DDBJ whole genome shotgun (WGS) entry which is preliminary data.</text>
</comment>
<organism evidence="2 3">
    <name type="scientific">Aphanomyces astaci</name>
    <name type="common">Crayfish plague agent</name>
    <dbReference type="NCBI Taxonomy" id="112090"/>
    <lineage>
        <taxon>Eukaryota</taxon>
        <taxon>Sar</taxon>
        <taxon>Stramenopiles</taxon>
        <taxon>Oomycota</taxon>
        <taxon>Saprolegniomycetes</taxon>
        <taxon>Saprolegniales</taxon>
        <taxon>Verrucalvaceae</taxon>
        <taxon>Aphanomyces</taxon>
    </lineage>
</organism>
<keyword evidence="1" id="KW-0812">Transmembrane</keyword>
<sequence>MALAAESTLGSALEAVDVTLKDDDVLYAKHILDAERHRERAQAMARAEHQARSVENAYKRSVHDAMVQYERECAQLKKTMVDDILAELKLLRDNRDGVSLVRKGLARSARSSRANVTYTEEPDIDSVQTLASSSAAEFTSTTTTSSAFHISLSSTRQKPPPKSFRLTGALDPFLVLPVSAAIAHDDIQSILRATGAEHSLRPSVQRIALRRLSRHPSCVQLHLLLQCNHEGGMEGMDTLSILFAASAMGVVYALMLARSVHEPIFLIHVGASALIAGVCAGLTPTSFDAAVLLVQVVAFSMAVLNSRFC</sequence>
<feature type="transmembrane region" description="Helical" evidence="1">
    <location>
        <begin position="264"/>
        <end position="283"/>
    </location>
</feature>
<dbReference type="EMBL" id="QUTI01038906">
    <property type="protein sequence ID" value="RLO00755.1"/>
    <property type="molecule type" value="Genomic_DNA"/>
</dbReference>
<gene>
    <name evidence="2" type="ORF">DYB28_015687</name>
</gene>
<evidence type="ECO:0000256" key="1">
    <source>
        <dbReference type="SAM" id="Phobius"/>
    </source>
</evidence>
<proteinExistence type="predicted"/>
<keyword evidence="1" id="KW-0472">Membrane</keyword>
<accession>A0A9X8DNS8</accession>
<name>A0A9X8DNS8_APHAT</name>
<keyword evidence="1" id="KW-1133">Transmembrane helix</keyword>
<feature type="non-terminal residue" evidence="2">
    <location>
        <position position="1"/>
    </location>
</feature>
<feature type="transmembrane region" description="Helical" evidence="1">
    <location>
        <begin position="239"/>
        <end position="257"/>
    </location>
</feature>
<evidence type="ECO:0000313" key="3">
    <source>
        <dbReference type="Proteomes" id="UP000275652"/>
    </source>
</evidence>
<dbReference type="Proteomes" id="UP000275652">
    <property type="component" value="Unassembled WGS sequence"/>
</dbReference>
<reference evidence="2 3" key="1">
    <citation type="journal article" date="2018" name="J. Invertebr. Pathol.">
        <title>New genotyping method for the causative agent of crayfish plague (Aphanomyces astaci) based on whole genome data.</title>
        <authorList>
            <person name="Minardi D."/>
            <person name="Studholme D.J."/>
            <person name="van der Giezen M."/>
            <person name="Pretto T."/>
            <person name="Oidtmann B."/>
        </authorList>
    </citation>
    <scope>NUCLEOTIDE SEQUENCE [LARGE SCALE GENOMIC DNA]</scope>
    <source>
        <strain evidence="2 3">KB13</strain>
    </source>
</reference>
<feature type="transmembrane region" description="Helical" evidence="1">
    <location>
        <begin position="289"/>
        <end position="308"/>
    </location>
</feature>